<feature type="binding site" evidence="5">
    <location>
        <begin position="35"/>
        <end position="37"/>
    </location>
    <ligand>
        <name>3-dehydroquinate</name>
        <dbReference type="ChEBI" id="CHEBI:32364"/>
    </ligand>
</feature>
<comment type="caution">
    <text evidence="5">Lacks conserved residue(s) required for the propagation of feature annotation.</text>
</comment>
<dbReference type="InterPro" id="IPR013785">
    <property type="entry name" value="Aldolase_TIM"/>
</dbReference>
<dbReference type="UniPathway" id="UPA00053">
    <property type="reaction ID" value="UER00086"/>
</dbReference>
<dbReference type="AlphaFoldDB" id="A0A2K4FE38"/>
<dbReference type="CDD" id="cd00502">
    <property type="entry name" value="DHQase_I"/>
    <property type="match status" value="1"/>
</dbReference>
<keyword evidence="7" id="KW-1185">Reference proteome</keyword>
<keyword evidence="4 5" id="KW-0704">Schiff base</keyword>
<proteinExistence type="inferred from homology"/>
<feature type="active site" description="Schiff-base intermediate with substrate" evidence="5">
    <location>
        <position position="159"/>
    </location>
</feature>
<dbReference type="EC" id="4.2.1.10" evidence="5"/>
<dbReference type="Pfam" id="PF01487">
    <property type="entry name" value="DHquinase_I"/>
    <property type="match status" value="1"/>
</dbReference>
<comment type="caution">
    <text evidence="6">The sequence shown here is derived from an EMBL/GenBank/DDBJ whole genome shotgun (WGS) entry which is preliminary data.</text>
</comment>
<reference evidence="6 7" key="1">
    <citation type="submission" date="2017-08" db="EMBL/GenBank/DDBJ databases">
        <title>Draft genome sequences of 64 type strains of genus Staph aureus.</title>
        <authorList>
            <person name="Cole K."/>
            <person name="Golubchik T."/>
            <person name="Russell J."/>
            <person name="Foster D."/>
            <person name="Llewelyn M."/>
            <person name="Wilson D."/>
            <person name="Crook D."/>
            <person name="Paul J."/>
        </authorList>
    </citation>
    <scope>NUCLEOTIDE SEQUENCE [LARGE SCALE GENOMIC DNA]</scope>
    <source>
        <strain evidence="6 7">DSM 29875</strain>
    </source>
</reference>
<accession>A0A2K4FE38</accession>
<sequence>MQEVQIAVTIAPDYQLDRKLTQQLQHEQAHFDIVELRIDQWPDFNEEAYQQMLETLREAVPEKEVLVTYRTTRQGGQGDASETEYGQIIRALAKQQPDFIDIEFDAHVSPTDVQMLVNEAHHHRVKVIISHHNFTETPNLETLRFLYYKMHQCGGDILKVAVMPRSPEDVLTLMSALHHTSVTVSEQVIGIAMGDLGKVSRLATGVFGGSISYGCIEEPQAPGQVQVKDLRRVLKDYR</sequence>
<dbReference type="InterPro" id="IPR050146">
    <property type="entry name" value="Type-I_3-dehydroquinase"/>
</dbReference>
<dbReference type="SUPFAM" id="SSF51569">
    <property type="entry name" value="Aldolase"/>
    <property type="match status" value="1"/>
</dbReference>
<dbReference type="Proteomes" id="UP000242712">
    <property type="component" value="Unassembled WGS sequence"/>
</dbReference>
<feature type="binding site" evidence="5">
    <location>
        <position position="201"/>
    </location>
    <ligand>
        <name>3-dehydroquinate</name>
        <dbReference type="ChEBI" id="CHEBI:32364"/>
    </ligand>
</feature>
<comment type="function">
    <text evidence="5">Involved in the third step of the chorismate pathway, which leads to the biosynthesis of aromatic amino acids. Catalyzes the cis-dehydration of 3-dehydroquinate (DHQ) and introduces the first double bond of the aromatic ring to yield 3-dehydroshikimate.</text>
</comment>
<evidence type="ECO:0000256" key="5">
    <source>
        <dbReference type="HAMAP-Rule" id="MF_00214"/>
    </source>
</evidence>
<dbReference type="PANTHER" id="PTHR43699">
    <property type="entry name" value="3-DEHYDROQUINATE DEHYDRATASE"/>
    <property type="match status" value="1"/>
</dbReference>
<feature type="active site" description="Proton donor/acceptor" evidence="5">
    <location>
        <position position="132"/>
    </location>
</feature>
<dbReference type="InterPro" id="IPR001381">
    <property type="entry name" value="DHquinase_I"/>
</dbReference>
<keyword evidence="5" id="KW-0028">Amino-acid biosynthesis</keyword>
<feature type="binding site" evidence="5">
    <location>
        <position position="224"/>
    </location>
    <ligand>
        <name>3-dehydroquinate</name>
        <dbReference type="ChEBI" id="CHEBI:32364"/>
    </ligand>
</feature>
<dbReference type="OrthoDB" id="9813659at2"/>
<name>A0A2K4FE38_9STAP</name>
<dbReference type="Gene3D" id="3.20.20.70">
    <property type="entry name" value="Aldolase class I"/>
    <property type="match status" value="1"/>
</dbReference>
<feature type="binding site" evidence="5">
    <location>
        <position position="70"/>
    </location>
    <ligand>
        <name>3-dehydroquinate</name>
        <dbReference type="ChEBI" id="CHEBI:32364"/>
    </ligand>
</feature>
<dbReference type="GO" id="GO:0008652">
    <property type="term" value="P:amino acid biosynthetic process"/>
    <property type="evidence" value="ECO:0007669"/>
    <property type="project" value="UniProtKB-KW"/>
</dbReference>
<dbReference type="EMBL" id="PPPX01000001">
    <property type="protein sequence ID" value="POA09533.1"/>
    <property type="molecule type" value="Genomic_DNA"/>
</dbReference>
<comment type="similarity">
    <text evidence="5">Belongs to the type-I 3-dehydroquinase family.</text>
</comment>
<keyword evidence="3 5" id="KW-0456">Lyase</keyword>
<comment type="catalytic activity">
    <reaction evidence="1 5">
        <text>3-dehydroquinate = 3-dehydroshikimate + H2O</text>
        <dbReference type="Rhea" id="RHEA:21096"/>
        <dbReference type="ChEBI" id="CHEBI:15377"/>
        <dbReference type="ChEBI" id="CHEBI:16630"/>
        <dbReference type="ChEBI" id="CHEBI:32364"/>
        <dbReference type="EC" id="4.2.1.10"/>
    </reaction>
</comment>
<protein>
    <recommendedName>
        <fullName evidence="5">3-dehydroquinate dehydratase</fullName>
        <shortName evidence="5">3-dehydroquinase</shortName>
        <ecNumber evidence="5">4.2.1.10</ecNumber>
    </recommendedName>
    <alternativeName>
        <fullName evidence="5">Type I DHQase</fullName>
    </alternativeName>
    <alternativeName>
        <fullName evidence="5">Type I dehydroquinase</fullName>
        <shortName evidence="5">DHQ1</shortName>
    </alternativeName>
</protein>
<organism evidence="6 7">
    <name type="scientific">Staphylococcus argensis</name>
    <dbReference type="NCBI Taxonomy" id="1607738"/>
    <lineage>
        <taxon>Bacteria</taxon>
        <taxon>Bacillati</taxon>
        <taxon>Bacillota</taxon>
        <taxon>Bacilli</taxon>
        <taxon>Bacillales</taxon>
        <taxon>Staphylococcaceae</taxon>
        <taxon>Staphylococcus</taxon>
    </lineage>
</organism>
<evidence type="ECO:0000256" key="1">
    <source>
        <dbReference type="ARBA" id="ARBA00001864"/>
    </source>
</evidence>
<gene>
    <name evidence="5 6" type="primary">aroD</name>
    <name evidence="6" type="ORF">CD039_01925</name>
</gene>
<keyword evidence="2 5" id="KW-0057">Aromatic amino acid biosynthesis</keyword>
<comment type="subunit">
    <text evidence="5">Homodimer.</text>
</comment>
<dbReference type="NCBIfam" id="TIGR01093">
    <property type="entry name" value="aroD"/>
    <property type="match status" value="1"/>
</dbReference>
<dbReference type="PANTHER" id="PTHR43699:SF1">
    <property type="entry name" value="3-DEHYDROQUINATE DEHYDRATASE"/>
    <property type="match status" value="1"/>
</dbReference>
<dbReference type="GO" id="GO:0009423">
    <property type="term" value="P:chorismate biosynthetic process"/>
    <property type="evidence" value="ECO:0007669"/>
    <property type="project" value="UniProtKB-UniRule"/>
</dbReference>
<dbReference type="GO" id="GO:0046279">
    <property type="term" value="P:3,4-dihydroxybenzoate biosynthetic process"/>
    <property type="evidence" value="ECO:0007669"/>
    <property type="project" value="UniProtKB-ARBA"/>
</dbReference>
<evidence type="ECO:0000256" key="4">
    <source>
        <dbReference type="ARBA" id="ARBA00023270"/>
    </source>
</evidence>
<evidence type="ECO:0000313" key="6">
    <source>
        <dbReference type="EMBL" id="POA09533.1"/>
    </source>
</evidence>
<dbReference type="GO" id="GO:0003855">
    <property type="term" value="F:3-dehydroquinate dehydratase activity"/>
    <property type="evidence" value="ECO:0007669"/>
    <property type="project" value="UniProtKB-UniRule"/>
</dbReference>
<dbReference type="HAMAP" id="MF_00214">
    <property type="entry name" value="AroD"/>
    <property type="match status" value="1"/>
</dbReference>
<evidence type="ECO:0000256" key="3">
    <source>
        <dbReference type="ARBA" id="ARBA00023239"/>
    </source>
</evidence>
<dbReference type="FunFam" id="3.20.20.70:FF:000047">
    <property type="entry name" value="3-dehydroquinate dehydratase"/>
    <property type="match status" value="1"/>
</dbReference>
<evidence type="ECO:0000313" key="7">
    <source>
        <dbReference type="Proteomes" id="UP000242712"/>
    </source>
</evidence>
<dbReference type="RefSeq" id="WP_103370905.1">
    <property type="nucleotide sequence ID" value="NZ_CBCRVO010000001.1"/>
</dbReference>
<evidence type="ECO:0000256" key="2">
    <source>
        <dbReference type="ARBA" id="ARBA00023141"/>
    </source>
</evidence>
<dbReference type="GeneID" id="98297094"/>
<dbReference type="GO" id="GO:0009073">
    <property type="term" value="P:aromatic amino acid family biosynthetic process"/>
    <property type="evidence" value="ECO:0007669"/>
    <property type="project" value="UniProtKB-KW"/>
</dbReference>
<comment type="pathway">
    <text evidence="5">Metabolic intermediate biosynthesis; chorismate biosynthesis; chorismate from D-erythrose 4-phosphate and phosphoenolpyruvate: step 3/7.</text>
</comment>